<name>A0A7R9BDL8_9CRUS</name>
<dbReference type="Pfam" id="PF00180">
    <property type="entry name" value="Iso_dh"/>
    <property type="match status" value="1"/>
</dbReference>
<organism evidence="5">
    <name type="scientific">Notodromas monacha</name>
    <dbReference type="NCBI Taxonomy" id="399045"/>
    <lineage>
        <taxon>Eukaryota</taxon>
        <taxon>Metazoa</taxon>
        <taxon>Ecdysozoa</taxon>
        <taxon>Arthropoda</taxon>
        <taxon>Crustacea</taxon>
        <taxon>Oligostraca</taxon>
        <taxon>Ostracoda</taxon>
        <taxon>Podocopa</taxon>
        <taxon>Podocopida</taxon>
        <taxon>Cypridocopina</taxon>
        <taxon>Cypridoidea</taxon>
        <taxon>Cyprididae</taxon>
        <taxon>Notodromas</taxon>
    </lineage>
</organism>
<dbReference type="AlphaFoldDB" id="A0A7R9BDL8"/>
<dbReference type="InterPro" id="IPR024084">
    <property type="entry name" value="IsoPropMal-DH-like_dom"/>
</dbReference>
<proteinExistence type="inferred from homology"/>
<dbReference type="OrthoDB" id="10261637at2759"/>
<accession>A0A7R9BDL8</accession>
<evidence type="ECO:0000313" key="6">
    <source>
        <dbReference type="Proteomes" id="UP000678499"/>
    </source>
</evidence>
<dbReference type="Gene3D" id="3.40.718.10">
    <property type="entry name" value="Isopropylmalate Dehydrogenase"/>
    <property type="match status" value="2"/>
</dbReference>
<dbReference type="Proteomes" id="UP000678499">
    <property type="component" value="Unassembled WGS sequence"/>
</dbReference>
<feature type="region of interest" description="Disordered" evidence="3">
    <location>
        <begin position="31"/>
        <end position="50"/>
    </location>
</feature>
<dbReference type="PANTHER" id="PTHR11835:SF60">
    <property type="entry name" value="ISOCITRATE DEHYDROGENASE [NAD] SUBUNIT, MITOCHONDRIAL"/>
    <property type="match status" value="1"/>
</dbReference>
<dbReference type="EMBL" id="CAJPEX010000006">
    <property type="protein sequence ID" value="CAG0912301.1"/>
    <property type="molecule type" value="Genomic_DNA"/>
</dbReference>
<keyword evidence="6" id="KW-1185">Reference proteome</keyword>
<evidence type="ECO:0000256" key="3">
    <source>
        <dbReference type="SAM" id="MobiDB-lite"/>
    </source>
</evidence>
<reference evidence="5" key="1">
    <citation type="submission" date="2020-11" db="EMBL/GenBank/DDBJ databases">
        <authorList>
            <person name="Tran Van P."/>
        </authorList>
    </citation>
    <scope>NUCLEOTIDE SEQUENCE</scope>
</reference>
<dbReference type="GO" id="GO:0006102">
    <property type="term" value="P:isocitrate metabolic process"/>
    <property type="evidence" value="ECO:0007669"/>
    <property type="project" value="TreeGrafter"/>
</dbReference>
<dbReference type="EMBL" id="OA882043">
    <property type="protein sequence ID" value="CAD7272149.1"/>
    <property type="molecule type" value="Genomic_DNA"/>
</dbReference>
<dbReference type="PANTHER" id="PTHR11835">
    <property type="entry name" value="DECARBOXYLATING DEHYDROGENASES-ISOCITRATE, ISOPROPYLMALATE, TARTRATE"/>
    <property type="match status" value="1"/>
</dbReference>
<evidence type="ECO:0000256" key="2">
    <source>
        <dbReference type="ARBA" id="ARBA00022532"/>
    </source>
</evidence>
<evidence type="ECO:0000313" key="5">
    <source>
        <dbReference type="EMBL" id="CAD7272149.1"/>
    </source>
</evidence>
<dbReference type="GO" id="GO:0005739">
    <property type="term" value="C:mitochondrion"/>
    <property type="evidence" value="ECO:0007669"/>
    <property type="project" value="TreeGrafter"/>
</dbReference>
<feature type="compositionally biased region" description="Polar residues" evidence="3">
    <location>
        <begin position="33"/>
        <end position="43"/>
    </location>
</feature>
<dbReference type="GO" id="GO:0006099">
    <property type="term" value="P:tricarboxylic acid cycle"/>
    <property type="evidence" value="ECO:0007669"/>
    <property type="project" value="UniProtKB-KW"/>
</dbReference>
<protein>
    <recommendedName>
        <fullName evidence="4">Isopropylmalate dehydrogenase-like domain-containing protein</fullName>
    </recommendedName>
</protein>
<comment type="similarity">
    <text evidence="1">Belongs to the isocitrate and isopropylmalate dehydrogenases family.</text>
</comment>
<evidence type="ECO:0000256" key="1">
    <source>
        <dbReference type="ARBA" id="ARBA00007769"/>
    </source>
</evidence>
<dbReference type="SMART" id="SM01329">
    <property type="entry name" value="Iso_dh"/>
    <property type="match status" value="1"/>
</dbReference>
<feature type="domain" description="Isopropylmalate dehydrogenase-like" evidence="4">
    <location>
        <begin position="67"/>
        <end position="276"/>
    </location>
</feature>
<evidence type="ECO:0000259" key="4">
    <source>
        <dbReference type="SMART" id="SM01329"/>
    </source>
</evidence>
<gene>
    <name evidence="5" type="ORF">NMOB1V02_LOCUS96</name>
</gene>
<keyword evidence="2" id="KW-0816">Tricarboxylic acid cycle</keyword>
<dbReference type="SUPFAM" id="SSF53659">
    <property type="entry name" value="Isocitrate/Isopropylmalate dehydrogenase-like"/>
    <property type="match status" value="1"/>
</dbReference>
<sequence>MNSSRLLFQNVTHSWRCGLGTLTGRSSVLEPSASFSTGTSARSVASPATAPELNPEYPIARYGGRHAVTMLPGAGIGPEMMKHVRDIFHFTGIPVDFEVVDTDPTMVDAKQMDSIITSVKRNGVAIKGNIEAKFPLPGQISRNVMIRNELDLFMNTIHAKSWPAISNRFPNIDILIVRQNLEGEYSMKEHENVPGVIESLKIITRPNSERLARFAYRYAINDQRRKKKMVTQFDVMLMPNLYGTIITNVVCGLIGGAGLISGCNYSSRGVSFFFFE</sequence>